<dbReference type="Proteomes" id="UP000007129">
    <property type="component" value="Unassembled WGS sequence"/>
</dbReference>
<dbReference type="VEuPathDB" id="FungiDB:MPH_13457"/>
<gene>
    <name evidence="3" type="ORF">MPH_13457</name>
</gene>
<dbReference type="AlphaFoldDB" id="K2R9F9"/>
<dbReference type="SMART" id="SM00360">
    <property type="entry name" value="RRM"/>
    <property type="match status" value="1"/>
</dbReference>
<dbReference type="SUPFAM" id="SSF54928">
    <property type="entry name" value="RNA-binding domain, RBD"/>
    <property type="match status" value="1"/>
</dbReference>
<evidence type="ECO:0000313" key="3">
    <source>
        <dbReference type="EMBL" id="EKG09497.1"/>
    </source>
</evidence>
<dbReference type="CDD" id="cd00590">
    <property type="entry name" value="RRM_SF"/>
    <property type="match status" value="1"/>
</dbReference>
<dbReference type="Pfam" id="PF00076">
    <property type="entry name" value="RRM_1"/>
    <property type="match status" value="1"/>
</dbReference>
<dbReference type="InterPro" id="IPR012677">
    <property type="entry name" value="Nucleotide-bd_a/b_plait_sf"/>
</dbReference>
<comment type="caution">
    <text evidence="3">The sequence shown here is derived from an EMBL/GenBank/DDBJ whole genome shotgun (WGS) entry which is preliminary data.</text>
</comment>
<dbReference type="HOGENOM" id="CLU_1768456_0_0_1"/>
<protein>
    <recommendedName>
        <fullName evidence="2">RRM domain-containing protein</fullName>
    </recommendedName>
</protein>
<organism evidence="3 4">
    <name type="scientific">Macrophomina phaseolina (strain MS6)</name>
    <name type="common">Charcoal rot fungus</name>
    <dbReference type="NCBI Taxonomy" id="1126212"/>
    <lineage>
        <taxon>Eukaryota</taxon>
        <taxon>Fungi</taxon>
        <taxon>Dikarya</taxon>
        <taxon>Ascomycota</taxon>
        <taxon>Pezizomycotina</taxon>
        <taxon>Dothideomycetes</taxon>
        <taxon>Dothideomycetes incertae sedis</taxon>
        <taxon>Botryosphaeriales</taxon>
        <taxon>Botryosphaeriaceae</taxon>
        <taxon>Macrophomina</taxon>
    </lineage>
</organism>
<dbReference type="eggNOG" id="ENOG502SU10">
    <property type="taxonomic scope" value="Eukaryota"/>
</dbReference>
<dbReference type="InParanoid" id="K2R9F9"/>
<dbReference type="InterPro" id="IPR035979">
    <property type="entry name" value="RBD_domain_sf"/>
</dbReference>
<feature type="domain" description="RRM" evidence="2">
    <location>
        <begin position="53"/>
        <end position="123"/>
    </location>
</feature>
<reference evidence="3 4" key="1">
    <citation type="journal article" date="2012" name="BMC Genomics">
        <title>Tools to kill: Genome of one of the most destructive plant pathogenic fungi Macrophomina phaseolina.</title>
        <authorList>
            <person name="Islam M.S."/>
            <person name="Haque M.S."/>
            <person name="Islam M.M."/>
            <person name="Emdad E.M."/>
            <person name="Halim A."/>
            <person name="Hossen Q.M.M."/>
            <person name="Hossain M.Z."/>
            <person name="Ahmed B."/>
            <person name="Rahim S."/>
            <person name="Rahman M.S."/>
            <person name="Alam M.M."/>
            <person name="Hou S."/>
            <person name="Wan X."/>
            <person name="Saito J.A."/>
            <person name="Alam M."/>
        </authorList>
    </citation>
    <scope>NUCLEOTIDE SEQUENCE [LARGE SCALE GENOMIC DNA]</scope>
    <source>
        <strain evidence="3 4">MS6</strain>
    </source>
</reference>
<name>K2R9F9_MACPH</name>
<sequence>MLSMPVVPMTIYPNMAAYYAPGSALMTPSTVPITNQHGLPVNITNGIVRTEPRGVHISGLPYGVSETEIRELVLPYGRAQRVEMRKNHAIVRLGSVVEARQVIERLDRVTWKGGQILVKEDRDSASVSEPRNVIAYGGPKRANGHMK</sequence>
<dbReference type="PROSITE" id="PS50102">
    <property type="entry name" value="RRM"/>
    <property type="match status" value="1"/>
</dbReference>
<keyword evidence="1" id="KW-0694">RNA-binding</keyword>
<dbReference type="GO" id="GO:0003723">
    <property type="term" value="F:RNA binding"/>
    <property type="evidence" value="ECO:0007669"/>
    <property type="project" value="UniProtKB-UniRule"/>
</dbReference>
<dbReference type="InterPro" id="IPR000504">
    <property type="entry name" value="RRM_dom"/>
</dbReference>
<dbReference type="OrthoDB" id="1049195at2759"/>
<proteinExistence type="predicted"/>
<evidence type="ECO:0000256" key="1">
    <source>
        <dbReference type="PROSITE-ProRule" id="PRU00176"/>
    </source>
</evidence>
<evidence type="ECO:0000313" key="4">
    <source>
        <dbReference type="Proteomes" id="UP000007129"/>
    </source>
</evidence>
<accession>K2R9F9</accession>
<evidence type="ECO:0000259" key="2">
    <source>
        <dbReference type="PROSITE" id="PS50102"/>
    </source>
</evidence>
<dbReference type="Gene3D" id="3.30.70.330">
    <property type="match status" value="1"/>
</dbReference>
<dbReference type="EMBL" id="AHHD01000640">
    <property type="protein sequence ID" value="EKG09497.1"/>
    <property type="molecule type" value="Genomic_DNA"/>
</dbReference>